<dbReference type="EMBL" id="UZAG01021531">
    <property type="protein sequence ID" value="VDO50795.1"/>
    <property type="molecule type" value="Genomic_DNA"/>
</dbReference>
<reference evidence="4" key="1">
    <citation type="submission" date="2017-02" db="UniProtKB">
        <authorList>
            <consortium name="WormBaseParasite"/>
        </authorList>
    </citation>
    <scope>IDENTIFICATION</scope>
</reference>
<feature type="region of interest" description="Disordered" evidence="1">
    <location>
        <begin position="93"/>
        <end position="125"/>
    </location>
</feature>
<feature type="compositionally biased region" description="Polar residues" evidence="1">
    <location>
        <begin position="37"/>
        <end position="50"/>
    </location>
</feature>
<organism evidence="4">
    <name type="scientific">Brugia timori</name>
    <dbReference type="NCBI Taxonomy" id="42155"/>
    <lineage>
        <taxon>Eukaryota</taxon>
        <taxon>Metazoa</taxon>
        <taxon>Ecdysozoa</taxon>
        <taxon>Nematoda</taxon>
        <taxon>Chromadorea</taxon>
        <taxon>Rhabditida</taxon>
        <taxon>Spirurina</taxon>
        <taxon>Spiruromorpha</taxon>
        <taxon>Filarioidea</taxon>
        <taxon>Onchocercidae</taxon>
        <taxon>Brugia</taxon>
    </lineage>
</organism>
<proteinExistence type="predicted"/>
<evidence type="ECO:0000256" key="1">
    <source>
        <dbReference type="SAM" id="MobiDB-lite"/>
    </source>
</evidence>
<name>A0A0R3R9N9_9BILA</name>
<sequence length="153" mass="15849">MSRMGLPKSTVITSSLSSSSSSSLLTPKTSMHPPSLTFASPFNTSTTKSKLNGKGGFSLNAFCSERLKEIAEKAGEPLTDLCHVVSPTVISSRTNEHLKTSTIKRTQQSENTDDEHSSNGIASTTASTAPFLPGSALSNVSSSLTAATLAAVA</sequence>
<protein>
    <submittedName>
        <fullName evidence="4">Kinesin motor domain-containing protein</fullName>
    </submittedName>
</protein>
<reference evidence="2 3" key="2">
    <citation type="submission" date="2018-11" db="EMBL/GenBank/DDBJ databases">
        <authorList>
            <consortium name="Pathogen Informatics"/>
        </authorList>
    </citation>
    <scope>NUCLEOTIDE SEQUENCE [LARGE SCALE GENOMIC DNA]</scope>
</reference>
<evidence type="ECO:0000313" key="4">
    <source>
        <dbReference type="WBParaSite" id="BTMF_0001675201-mRNA-1"/>
    </source>
</evidence>
<feature type="compositionally biased region" description="Polar residues" evidence="1">
    <location>
        <begin position="100"/>
        <end position="110"/>
    </location>
</feature>
<gene>
    <name evidence="2" type="ORF">BTMF_LOCUS14725</name>
</gene>
<feature type="region of interest" description="Disordered" evidence="1">
    <location>
        <begin position="1"/>
        <end position="50"/>
    </location>
</feature>
<dbReference type="STRING" id="42155.A0A0R3R9N9"/>
<dbReference type="Proteomes" id="UP000280834">
    <property type="component" value="Unassembled WGS sequence"/>
</dbReference>
<dbReference type="WBParaSite" id="BTMF_0001675201-mRNA-1">
    <property type="protein sequence ID" value="BTMF_0001675201-mRNA-1"/>
    <property type="gene ID" value="BTMF_0001675201"/>
</dbReference>
<keyword evidence="3" id="KW-1185">Reference proteome</keyword>
<evidence type="ECO:0000313" key="3">
    <source>
        <dbReference type="Proteomes" id="UP000280834"/>
    </source>
</evidence>
<feature type="compositionally biased region" description="Low complexity" evidence="1">
    <location>
        <begin position="14"/>
        <end position="25"/>
    </location>
</feature>
<evidence type="ECO:0000313" key="2">
    <source>
        <dbReference type="EMBL" id="VDO50795.1"/>
    </source>
</evidence>
<accession>A0A0R3R9N9</accession>
<dbReference type="AlphaFoldDB" id="A0A0R3R9N9"/>